<dbReference type="KEGG" id="nhy:JQS43_24920"/>
<keyword evidence="1" id="KW-0732">Signal</keyword>
<organism evidence="2 3">
    <name type="scientific">Natronosporangium hydrolyticum</name>
    <dbReference type="NCBI Taxonomy" id="2811111"/>
    <lineage>
        <taxon>Bacteria</taxon>
        <taxon>Bacillati</taxon>
        <taxon>Actinomycetota</taxon>
        <taxon>Actinomycetes</taxon>
        <taxon>Micromonosporales</taxon>
        <taxon>Micromonosporaceae</taxon>
        <taxon>Natronosporangium</taxon>
    </lineage>
</organism>
<dbReference type="EMBL" id="CP070499">
    <property type="protein sequence ID" value="QSB14664.1"/>
    <property type="molecule type" value="Genomic_DNA"/>
</dbReference>
<gene>
    <name evidence="2" type="ORF">JQS43_24920</name>
</gene>
<reference evidence="2" key="1">
    <citation type="submission" date="2021-02" db="EMBL/GenBank/DDBJ databases">
        <title>Natrosporangium hydrolyticum gen. nov., sp. nov, a haloalkaliphilic actinobacterium from a soda solonchak soil.</title>
        <authorList>
            <person name="Sorokin D.Y."/>
            <person name="Khijniak T.V."/>
            <person name="Zakharycheva A.P."/>
            <person name="Boueva O.V."/>
            <person name="Ariskina E.V."/>
            <person name="Hahnke R.L."/>
            <person name="Bunk B."/>
            <person name="Sproer C."/>
            <person name="Schumann P."/>
            <person name="Evtushenko L.I."/>
            <person name="Kublanov I.V."/>
        </authorList>
    </citation>
    <scope>NUCLEOTIDE SEQUENCE</scope>
    <source>
        <strain evidence="2">DSM 106523</strain>
    </source>
</reference>
<evidence type="ECO:0000313" key="3">
    <source>
        <dbReference type="Proteomes" id="UP000662857"/>
    </source>
</evidence>
<dbReference type="AlphaFoldDB" id="A0A895YA68"/>
<sequence length="47" mass="4745">MGPHLLAVAVCAVLAGASSFAAIADWAADLDPPARRRLGLLGTDTGR</sequence>
<evidence type="ECO:0000313" key="2">
    <source>
        <dbReference type="EMBL" id="QSB14664.1"/>
    </source>
</evidence>
<name>A0A895YA68_9ACTN</name>
<feature type="signal peptide" evidence="1">
    <location>
        <begin position="1"/>
        <end position="21"/>
    </location>
</feature>
<keyword evidence="3" id="KW-1185">Reference proteome</keyword>
<dbReference type="Proteomes" id="UP000662857">
    <property type="component" value="Chromosome"/>
</dbReference>
<accession>A0A895YA68</accession>
<dbReference type="RefSeq" id="WP_239676813.1">
    <property type="nucleotide sequence ID" value="NZ_CP070499.1"/>
</dbReference>
<proteinExistence type="predicted"/>
<feature type="chain" id="PRO_5034357709" evidence="1">
    <location>
        <begin position="22"/>
        <end position="47"/>
    </location>
</feature>
<evidence type="ECO:0000256" key="1">
    <source>
        <dbReference type="SAM" id="SignalP"/>
    </source>
</evidence>
<protein>
    <submittedName>
        <fullName evidence="2">Uncharacterized protein</fullName>
    </submittedName>
</protein>